<evidence type="ECO:0000259" key="2">
    <source>
        <dbReference type="PROSITE" id="PS50911"/>
    </source>
</evidence>
<feature type="signal peptide" evidence="1">
    <location>
        <begin position="1"/>
        <end position="36"/>
    </location>
</feature>
<name>A0A6G7YGC4_9ACTN</name>
<feature type="chain" id="PRO_5026053185" evidence="1">
    <location>
        <begin position="37"/>
        <end position="375"/>
    </location>
</feature>
<dbReference type="InterPro" id="IPR038765">
    <property type="entry name" value="Papain-like_cys_pep_sf"/>
</dbReference>
<dbReference type="PROSITE" id="PS50911">
    <property type="entry name" value="CHAP"/>
    <property type="match status" value="1"/>
</dbReference>
<dbReference type="Gene3D" id="2.60.40.2700">
    <property type="match status" value="2"/>
</dbReference>
<accession>A0A6G7YGC4</accession>
<dbReference type="InterPro" id="IPR007921">
    <property type="entry name" value="CHAP_dom"/>
</dbReference>
<evidence type="ECO:0000313" key="4">
    <source>
        <dbReference type="Proteomes" id="UP000502035"/>
    </source>
</evidence>
<feature type="domain" description="Peptidase C51" evidence="2">
    <location>
        <begin position="50"/>
        <end position="177"/>
    </location>
</feature>
<organism evidence="3 4">
    <name type="scientific">Nocardioides piscis</name>
    <dbReference type="NCBI Taxonomy" id="2714938"/>
    <lineage>
        <taxon>Bacteria</taxon>
        <taxon>Bacillati</taxon>
        <taxon>Actinomycetota</taxon>
        <taxon>Actinomycetes</taxon>
        <taxon>Propionibacteriales</taxon>
        <taxon>Nocardioidaceae</taxon>
        <taxon>Nocardioides</taxon>
    </lineage>
</organism>
<evidence type="ECO:0000313" key="3">
    <source>
        <dbReference type="EMBL" id="QIK75779.1"/>
    </source>
</evidence>
<sequence length="375" mass="39075">MATKKGRTWRRTLTLAFVLTLLTSVTSMAPAPQASAASSYLCKGYAACELAGYSSAGYATAGRTMYWGMYAGHNCTNYVAYRLVQNGMANTRPWSGSGTAYKWGLVNASITDQVPEVGAIAWWNSGAAGVSSSGHLAYVEQVVSPTEIVVSEDSWGGDFSWRSITTDGRGWPTGFIHFIAAPATTPLPPAAPSLASVTPPSVVGEARVGQPLVGDVGQWTGNPTEFAFQWYANGVALPAATSSTYIPSVRKLDATISLTVTAISPGLASASASSAPVGPTAKGTFTVVTPTTVKGQPILGKTLTAAPATFAPAPRRLRFQWRANGKILHGARGATITVGRSLVGKSLAVSTIALSGGRIETKSTSFRLAPVRRAR</sequence>
<keyword evidence="1" id="KW-0732">Signal</keyword>
<dbReference type="AlphaFoldDB" id="A0A6G7YGC4"/>
<dbReference type="RefSeq" id="WP_166318181.1">
    <property type="nucleotide sequence ID" value="NZ_CP049866.1"/>
</dbReference>
<dbReference type="SUPFAM" id="SSF54001">
    <property type="entry name" value="Cysteine proteinases"/>
    <property type="match status" value="1"/>
</dbReference>
<dbReference type="EMBL" id="CP049866">
    <property type="protein sequence ID" value="QIK75779.1"/>
    <property type="molecule type" value="Genomic_DNA"/>
</dbReference>
<reference evidence="3 4" key="1">
    <citation type="submission" date="2020-03" db="EMBL/GenBank/DDBJ databases">
        <title>Nocardioides sp. nov., isolated from fish.</title>
        <authorList>
            <person name="Hyun D.-W."/>
            <person name="Bae J.-W."/>
        </authorList>
    </citation>
    <scope>NUCLEOTIDE SEQUENCE [LARGE SCALE GENOMIC DNA]</scope>
    <source>
        <strain evidence="3 4">HDW12A</strain>
    </source>
</reference>
<dbReference type="Gene3D" id="3.90.1720.10">
    <property type="entry name" value="endopeptidase domain like (from Nostoc punctiforme)"/>
    <property type="match status" value="1"/>
</dbReference>
<keyword evidence="4" id="KW-1185">Reference proteome</keyword>
<dbReference type="Proteomes" id="UP000502035">
    <property type="component" value="Chromosome"/>
</dbReference>
<dbReference type="KEGG" id="npi:G7071_10345"/>
<gene>
    <name evidence="3" type="ORF">G7071_10345</name>
</gene>
<dbReference type="Pfam" id="PF05257">
    <property type="entry name" value="CHAP"/>
    <property type="match status" value="1"/>
</dbReference>
<protein>
    <submittedName>
        <fullName evidence="3">CHAP domain-containing protein</fullName>
    </submittedName>
</protein>
<proteinExistence type="predicted"/>
<evidence type="ECO:0000256" key="1">
    <source>
        <dbReference type="SAM" id="SignalP"/>
    </source>
</evidence>